<keyword evidence="1" id="KW-0472">Membrane</keyword>
<name>G9HRD3_9SPIT</name>
<evidence type="ECO:0000313" key="2">
    <source>
        <dbReference type="EMBL" id="AEV66645.1"/>
    </source>
</evidence>
<protein>
    <submittedName>
        <fullName evidence="2">CcmF_ii</fullName>
    </submittedName>
</protein>
<feature type="transmembrane region" description="Helical" evidence="1">
    <location>
        <begin position="110"/>
        <end position="133"/>
    </location>
</feature>
<geneLocation type="mitochondrion" evidence="2"/>
<accession>G9HRD3</accession>
<keyword evidence="1" id="KW-0812">Transmembrane</keyword>
<dbReference type="AlphaFoldDB" id="G9HRD3"/>
<keyword evidence="1" id="KW-1133">Transmembrane helix</keyword>
<sequence>MLFFKLYNWLKYKTLPSSFLFKNRLFIERDSKHRKIMNNFGLVFRNSKWSDYANNNVTLDFKNIYFKWFFIFVLILIFLYLSFYLKFFNNFFFNSLTFFFWFAIDSLDYYLSFFLWSFTSFFSVVFSKIYFFINNTNQTNFKDFYSSKFNSQVGRNLNNSNFNSLSKNDLNWILYSWLISKNNYNNSNLIEILFDSKVSKNFWNSNYDFFLIYTNQFFF</sequence>
<dbReference type="EMBL" id="JN383843">
    <property type="protein sequence ID" value="AEV66645.1"/>
    <property type="molecule type" value="Genomic_DNA"/>
</dbReference>
<keyword evidence="2" id="KW-0496">Mitochondrion</keyword>
<proteinExistence type="predicted"/>
<gene>
    <name evidence="2" type="primary">ccmF_ii</name>
</gene>
<feature type="transmembrane region" description="Helical" evidence="1">
    <location>
        <begin position="64"/>
        <end position="81"/>
    </location>
</feature>
<organism evidence="2">
    <name type="scientific">Oxytricha trifallax</name>
    <dbReference type="NCBI Taxonomy" id="1172189"/>
    <lineage>
        <taxon>Eukaryota</taxon>
        <taxon>Sar</taxon>
        <taxon>Alveolata</taxon>
        <taxon>Ciliophora</taxon>
        <taxon>Intramacronucleata</taxon>
        <taxon>Spirotrichea</taxon>
        <taxon>Stichotrichia</taxon>
        <taxon>Sporadotrichida</taxon>
        <taxon>Oxytrichidae</taxon>
        <taxon>Oxytrichinae</taxon>
        <taxon>Oxytricha</taxon>
    </lineage>
</organism>
<reference evidence="2" key="1">
    <citation type="journal article" date="2012" name="Genome Biol. Evol.">
        <title>The Oxytricha trifallax Mitochondrial Genome.</title>
        <authorList>
            <person name="Swart E.C."/>
            <person name="Nowacki M."/>
            <person name="Shum J."/>
            <person name="Stiles H."/>
            <person name="Higgins B.P."/>
            <person name="Doak T.G."/>
            <person name="Schotanus K."/>
            <person name="Magrini V.J."/>
            <person name="Minx P."/>
            <person name="Mardis E.R."/>
            <person name="Landweber L.F."/>
        </authorList>
    </citation>
    <scope>NUCLEOTIDE SEQUENCE</scope>
</reference>
<feature type="transmembrane region" description="Helical" evidence="1">
    <location>
        <begin position="88"/>
        <end position="104"/>
    </location>
</feature>
<evidence type="ECO:0000256" key="1">
    <source>
        <dbReference type="SAM" id="Phobius"/>
    </source>
</evidence>